<evidence type="ECO:0000313" key="2">
    <source>
        <dbReference type="Proteomes" id="UP000507470"/>
    </source>
</evidence>
<accession>A0A6J8DFX1</accession>
<reference evidence="1 2" key="1">
    <citation type="submission" date="2020-06" db="EMBL/GenBank/DDBJ databases">
        <authorList>
            <person name="Li R."/>
            <person name="Bekaert M."/>
        </authorList>
    </citation>
    <scope>NUCLEOTIDE SEQUENCE [LARGE SCALE GENOMIC DNA]</scope>
    <source>
        <strain evidence="2">wild</strain>
    </source>
</reference>
<dbReference type="Proteomes" id="UP000507470">
    <property type="component" value="Unassembled WGS sequence"/>
</dbReference>
<gene>
    <name evidence="1" type="ORF">MCOR_40136</name>
</gene>
<evidence type="ECO:0000313" key="1">
    <source>
        <dbReference type="EMBL" id="CAC5406567.1"/>
    </source>
</evidence>
<protein>
    <submittedName>
        <fullName evidence="1">Uncharacterized protein</fullName>
    </submittedName>
</protein>
<organism evidence="1 2">
    <name type="scientific">Mytilus coruscus</name>
    <name type="common">Sea mussel</name>
    <dbReference type="NCBI Taxonomy" id="42192"/>
    <lineage>
        <taxon>Eukaryota</taxon>
        <taxon>Metazoa</taxon>
        <taxon>Spiralia</taxon>
        <taxon>Lophotrochozoa</taxon>
        <taxon>Mollusca</taxon>
        <taxon>Bivalvia</taxon>
        <taxon>Autobranchia</taxon>
        <taxon>Pteriomorphia</taxon>
        <taxon>Mytilida</taxon>
        <taxon>Mytiloidea</taxon>
        <taxon>Mytilidae</taxon>
        <taxon>Mytilinae</taxon>
        <taxon>Mytilus</taxon>
    </lineage>
</organism>
<proteinExistence type="predicted"/>
<name>A0A6J8DFX1_MYTCO</name>
<dbReference type="AlphaFoldDB" id="A0A6J8DFX1"/>
<dbReference type="EMBL" id="CACVKT020007257">
    <property type="protein sequence ID" value="CAC5406567.1"/>
    <property type="molecule type" value="Genomic_DNA"/>
</dbReference>
<dbReference type="OrthoDB" id="10465462at2759"/>
<sequence length="224" mass="25101">MDGTCGSTIDIITMSDKAYKEAKNLEMKSDDEDLKLGGFVLVEEATTSSTPQVQGIEATLPQFEEALSEEGSEEAVALGQEVCTPDSAKPEAPVPVEDPEFYECPRSCGRKERTWIVSQRDQYCPVRGCPVVTRSVKKHVLSEHLSFMFASIQEPHLMRDPGFYRYRDHMVMVLAQWLIGQTAATYDDLVEFLRRHAGVSAVYIYIYKYINACSGTINTVPNKD</sequence>
<keyword evidence="2" id="KW-1185">Reference proteome</keyword>